<keyword evidence="1" id="KW-0349">Heme</keyword>
<keyword evidence="3" id="KW-0408">Iron</keyword>
<dbReference type="Gene3D" id="3.30.70.1030">
    <property type="entry name" value="Apc35880, domain 1"/>
    <property type="match status" value="2"/>
</dbReference>
<reference evidence="4 5" key="1">
    <citation type="submission" date="2016-10" db="EMBL/GenBank/DDBJ databases">
        <authorList>
            <person name="de Groot N.N."/>
        </authorList>
    </citation>
    <scope>NUCLEOTIDE SEQUENCE [LARGE SCALE GENOMIC DNA]</scope>
    <source>
        <strain evidence="4 5">AB35.6</strain>
    </source>
</reference>
<evidence type="ECO:0000313" key="4">
    <source>
        <dbReference type="EMBL" id="SEB42575.1"/>
    </source>
</evidence>
<gene>
    <name evidence="4" type="ORF">SAMN05443244_0442</name>
</gene>
<dbReference type="GO" id="GO:0046872">
    <property type="term" value="F:metal ion binding"/>
    <property type="evidence" value="ECO:0007669"/>
    <property type="project" value="UniProtKB-KW"/>
</dbReference>
<name>A0A1H4J930_9BACT</name>
<organism evidence="4 5">
    <name type="scientific">Terriglobus roseus</name>
    <dbReference type="NCBI Taxonomy" id="392734"/>
    <lineage>
        <taxon>Bacteria</taxon>
        <taxon>Pseudomonadati</taxon>
        <taxon>Acidobacteriota</taxon>
        <taxon>Terriglobia</taxon>
        <taxon>Terriglobales</taxon>
        <taxon>Acidobacteriaceae</taxon>
        <taxon>Terriglobus</taxon>
    </lineage>
</organism>
<accession>A0A1H4J930</accession>
<sequence>MGELRKVYPRKEFLNLNITLLTRAPAAPISVRPSASADILEDMAETVTAPETPTNSAHTVTPVTAAPAVTGGRPASSYGAAPATHGGPPVKRQIVAFSFYKILPEWKRLPAAEKAAMKTAFVEVIDRWNKPGEFLTLTYSTVGTRGDVDMCVWSICYSVEEMNRMRSELLSTPLGGYLETPHSFLSMTKRSQYQIDREDESEGEGRGAIRPGGHKYIFVYPFWKTRPWYLLSLEERRRLMEEHIRVGLAYPRVKLNTTYSFGIDDQEFVVAFETNFPEDFVDLVQQLRETEISMYTLKDFPIFSCVRVTPADMLDRLG</sequence>
<evidence type="ECO:0000313" key="5">
    <source>
        <dbReference type="Proteomes" id="UP000182409"/>
    </source>
</evidence>
<dbReference type="PANTHER" id="PTHR36843:SF1">
    <property type="entry name" value="COPROHEME DECARBOXYLASE"/>
    <property type="match status" value="1"/>
</dbReference>
<dbReference type="Pfam" id="PF06778">
    <property type="entry name" value="Chlor_dismutase"/>
    <property type="match status" value="1"/>
</dbReference>
<dbReference type="InterPro" id="IPR010644">
    <property type="entry name" value="ChdC/CLD"/>
</dbReference>
<keyword evidence="2" id="KW-0479">Metal-binding</keyword>
<evidence type="ECO:0000256" key="1">
    <source>
        <dbReference type="ARBA" id="ARBA00022617"/>
    </source>
</evidence>
<proteinExistence type="predicted"/>
<dbReference type="PANTHER" id="PTHR36843">
    <property type="entry name" value="HEME-DEPENDENT PEROXIDASE YWFI-RELATED"/>
    <property type="match status" value="1"/>
</dbReference>
<evidence type="ECO:0000256" key="3">
    <source>
        <dbReference type="ARBA" id="ARBA00023004"/>
    </source>
</evidence>
<dbReference type="EMBL" id="FNSD01000001">
    <property type="protein sequence ID" value="SEB42575.1"/>
    <property type="molecule type" value="Genomic_DNA"/>
</dbReference>
<dbReference type="SUPFAM" id="SSF54909">
    <property type="entry name" value="Dimeric alpha+beta barrel"/>
    <property type="match status" value="1"/>
</dbReference>
<dbReference type="AlphaFoldDB" id="A0A1H4J930"/>
<protein>
    <submittedName>
        <fullName evidence="4">Chlorite dismutase</fullName>
    </submittedName>
</protein>
<dbReference type="GO" id="GO:0016491">
    <property type="term" value="F:oxidoreductase activity"/>
    <property type="evidence" value="ECO:0007669"/>
    <property type="project" value="InterPro"/>
</dbReference>
<dbReference type="GO" id="GO:0020037">
    <property type="term" value="F:heme binding"/>
    <property type="evidence" value="ECO:0007669"/>
    <property type="project" value="InterPro"/>
</dbReference>
<evidence type="ECO:0000256" key="2">
    <source>
        <dbReference type="ARBA" id="ARBA00022723"/>
    </source>
</evidence>
<dbReference type="Proteomes" id="UP000182409">
    <property type="component" value="Unassembled WGS sequence"/>
</dbReference>
<dbReference type="InterPro" id="IPR011008">
    <property type="entry name" value="Dimeric_a/b-barrel"/>
</dbReference>